<dbReference type="AlphaFoldDB" id="A0A1Y5TJM4"/>
<feature type="transmembrane region" description="Helical" evidence="7">
    <location>
        <begin position="489"/>
        <end position="509"/>
    </location>
</feature>
<dbReference type="Proteomes" id="UP000193409">
    <property type="component" value="Unassembled WGS sequence"/>
</dbReference>
<evidence type="ECO:0000256" key="4">
    <source>
        <dbReference type="ARBA" id="ARBA00022692"/>
    </source>
</evidence>
<dbReference type="GO" id="GO:0016760">
    <property type="term" value="F:cellulose synthase (UDP-forming) activity"/>
    <property type="evidence" value="ECO:0007669"/>
    <property type="project" value="UniProtKB-EC"/>
</dbReference>
<evidence type="ECO:0000313" key="10">
    <source>
        <dbReference type="Proteomes" id="UP000193409"/>
    </source>
</evidence>
<evidence type="ECO:0000256" key="6">
    <source>
        <dbReference type="ARBA" id="ARBA00023136"/>
    </source>
</evidence>
<evidence type="ECO:0000256" key="3">
    <source>
        <dbReference type="ARBA" id="ARBA00022679"/>
    </source>
</evidence>
<name>A0A1Y5TJM4_9RHOB</name>
<feature type="transmembrane region" description="Helical" evidence="7">
    <location>
        <begin position="387"/>
        <end position="409"/>
    </location>
</feature>
<feature type="transmembrane region" description="Helical" evidence="7">
    <location>
        <begin position="25"/>
        <end position="43"/>
    </location>
</feature>
<dbReference type="CDD" id="cd06421">
    <property type="entry name" value="CESA_CelA_like"/>
    <property type="match status" value="1"/>
</dbReference>
<keyword evidence="6 7" id="KW-0472">Membrane</keyword>
<dbReference type="InterPro" id="IPR050321">
    <property type="entry name" value="Glycosyltr_2/OpgH_subfam"/>
</dbReference>
<keyword evidence="5 7" id="KW-1133">Transmembrane helix</keyword>
<evidence type="ECO:0000259" key="8">
    <source>
        <dbReference type="Pfam" id="PF00535"/>
    </source>
</evidence>
<keyword evidence="2 9" id="KW-0328">Glycosyltransferase</keyword>
<sequence length="552" mass="61762">MESFHFTPFEHRQPPRAQAPSQRHLRLWHFLAAMSLGLGAWYLHWRWTATLNPDAMIFSVLVASAETLAYVGCILFFHDIWAPKDTPPAPPPRSRAEAGLAGDGPIRVDILITTYDEPPEIVALSIRAARALRLPEGCEANVYVLDDGNRPAMAAVAQREGALYISRDRNTGFKAGNLRNALLRTDGDFFVICDADTRLFPRFLENTLGYFRDPAVAWVQTPHWFYDIPANADGTGEQDVFLCDPGLFFDIIQRRRHRNNASFCCGAGSIHRREAVFASALMEYGARAAAPAERRFALAARDLQPFRYHVSEDIYTSILVQSDPGGPWRSVYHPQVESRMLSPWGLKAWAAQRLKYAGGSLDILFHDNPLIRKGLPWRTRLHYGATFWSYLSCLWLPILLAAPVVALLTGTAPLRAGIGEFFLHLLPVLIVTELALIAGCWGQDVSKGRLLAIATLPLTLKALWQVIRRRKIGFAPTPKIPLYSEALRIIWPHLLLIGISLAAAAYALWQASLGQSSLGLPFLLVNLFWISWNIYMLSAAPRAALWRPKASR</sequence>
<dbReference type="GO" id="GO:0005886">
    <property type="term" value="C:plasma membrane"/>
    <property type="evidence" value="ECO:0007669"/>
    <property type="project" value="TreeGrafter"/>
</dbReference>
<feature type="domain" description="Glycosyltransferase 2-like" evidence="8">
    <location>
        <begin position="110"/>
        <end position="276"/>
    </location>
</feature>
<feature type="transmembrane region" description="Helical" evidence="7">
    <location>
        <begin position="521"/>
        <end position="545"/>
    </location>
</feature>
<evidence type="ECO:0000256" key="1">
    <source>
        <dbReference type="ARBA" id="ARBA00004141"/>
    </source>
</evidence>
<dbReference type="Pfam" id="PF00535">
    <property type="entry name" value="Glycos_transf_2"/>
    <property type="match status" value="1"/>
</dbReference>
<dbReference type="SUPFAM" id="SSF53448">
    <property type="entry name" value="Nucleotide-diphospho-sugar transferases"/>
    <property type="match status" value="1"/>
</dbReference>
<dbReference type="InterPro" id="IPR029044">
    <property type="entry name" value="Nucleotide-diphossugar_trans"/>
</dbReference>
<gene>
    <name evidence="9" type="primary">bcsA</name>
    <name evidence="9" type="ORF">PSA7680_03270</name>
</gene>
<comment type="subcellular location">
    <subcellularLocation>
        <location evidence="1">Membrane</location>
        <topology evidence="1">Multi-pass membrane protein</topology>
    </subcellularLocation>
</comment>
<dbReference type="Gene3D" id="3.90.550.10">
    <property type="entry name" value="Spore Coat Polysaccharide Biosynthesis Protein SpsA, Chain A"/>
    <property type="match status" value="1"/>
</dbReference>
<accession>A0A1Y5TJM4</accession>
<feature type="transmembrane region" description="Helical" evidence="7">
    <location>
        <begin position="421"/>
        <end position="441"/>
    </location>
</feature>
<keyword evidence="4 7" id="KW-0812">Transmembrane</keyword>
<evidence type="ECO:0000256" key="7">
    <source>
        <dbReference type="SAM" id="Phobius"/>
    </source>
</evidence>
<keyword evidence="10" id="KW-1185">Reference proteome</keyword>
<evidence type="ECO:0000313" key="9">
    <source>
        <dbReference type="EMBL" id="SLN61947.1"/>
    </source>
</evidence>
<proteinExistence type="predicted"/>
<dbReference type="PANTHER" id="PTHR43867:SF2">
    <property type="entry name" value="CELLULOSE SYNTHASE CATALYTIC SUBUNIT A [UDP-FORMING]"/>
    <property type="match status" value="1"/>
</dbReference>
<dbReference type="EC" id="2.4.1.12" evidence="9"/>
<dbReference type="PANTHER" id="PTHR43867">
    <property type="entry name" value="CELLULOSE SYNTHASE CATALYTIC SUBUNIT A [UDP-FORMING]"/>
    <property type="match status" value="1"/>
</dbReference>
<protein>
    <submittedName>
        <fullName evidence="9">Cellulose synthase catalytic subunit [UDP-forming]</fullName>
        <ecNumber evidence="9">2.4.1.12</ecNumber>
    </submittedName>
</protein>
<dbReference type="InterPro" id="IPR001173">
    <property type="entry name" value="Glyco_trans_2-like"/>
</dbReference>
<feature type="transmembrane region" description="Helical" evidence="7">
    <location>
        <begin position="55"/>
        <end position="77"/>
    </location>
</feature>
<evidence type="ECO:0000256" key="5">
    <source>
        <dbReference type="ARBA" id="ARBA00022989"/>
    </source>
</evidence>
<evidence type="ECO:0000256" key="2">
    <source>
        <dbReference type="ARBA" id="ARBA00022676"/>
    </source>
</evidence>
<keyword evidence="3 9" id="KW-0808">Transferase</keyword>
<reference evidence="9 10" key="1">
    <citation type="submission" date="2017-03" db="EMBL/GenBank/DDBJ databases">
        <authorList>
            <person name="Afonso C.L."/>
            <person name="Miller P.J."/>
            <person name="Scott M.A."/>
            <person name="Spackman E."/>
            <person name="Goraichik I."/>
            <person name="Dimitrov K.M."/>
            <person name="Suarez D.L."/>
            <person name="Swayne D.E."/>
        </authorList>
    </citation>
    <scope>NUCLEOTIDE SEQUENCE [LARGE SCALE GENOMIC DNA]</scope>
    <source>
        <strain evidence="9 10">CECT 7680</strain>
    </source>
</reference>
<dbReference type="RefSeq" id="WP_176244168.1">
    <property type="nucleotide sequence ID" value="NZ_FWFQ01000031.1"/>
</dbReference>
<organism evidence="9 10">
    <name type="scientific">Pseudoruegeria aquimaris</name>
    <dbReference type="NCBI Taxonomy" id="393663"/>
    <lineage>
        <taxon>Bacteria</taxon>
        <taxon>Pseudomonadati</taxon>
        <taxon>Pseudomonadota</taxon>
        <taxon>Alphaproteobacteria</taxon>
        <taxon>Rhodobacterales</taxon>
        <taxon>Roseobacteraceae</taxon>
        <taxon>Pseudoruegeria</taxon>
    </lineage>
</organism>
<dbReference type="EMBL" id="FWFQ01000031">
    <property type="protein sequence ID" value="SLN61947.1"/>
    <property type="molecule type" value="Genomic_DNA"/>
</dbReference>